<protein>
    <submittedName>
        <fullName evidence="1">Uncharacterized protein</fullName>
    </submittedName>
</protein>
<sequence>MCAKLGIARSLYAPYTHKPWLVEGSMAPFKGFEKVVRGHQALGRLYKAHHNQRGSKCIGWK</sequence>
<name>A0A5J5DJS5_9PERO</name>
<gene>
    <name evidence="1" type="ORF">FQN60_009763</name>
</gene>
<organism evidence="1 2">
    <name type="scientific">Etheostoma spectabile</name>
    <name type="common">orangethroat darter</name>
    <dbReference type="NCBI Taxonomy" id="54343"/>
    <lineage>
        <taxon>Eukaryota</taxon>
        <taxon>Metazoa</taxon>
        <taxon>Chordata</taxon>
        <taxon>Craniata</taxon>
        <taxon>Vertebrata</taxon>
        <taxon>Euteleostomi</taxon>
        <taxon>Actinopterygii</taxon>
        <taxon>Neopterygii</taxon>
        <taxon>Teleostei</taxon>
        <taxon>Neoteleostei</taxon>
        <taxon>Acanthomorphata</taxon>
        <taxon>Eupercaria</taxon>
        <taxon>Perciformes</taxon>
        <taxon>Percoidei</taxon>
        <taxon>Percidae</taxon>
        <taxon>Etheostomatinae</taxon>
        <taxon>Etheostoma</taxon>
    </lineage>
</organism>
<accession>A0A5J5DJS5</accession>
<dbReference type="EMBL" id="VOFY01000004">
    <property type="protein sequence ID" value="KAA8593647.1"/>
    <property type="molecule type" value="Genomic_DNA"/>
</dbReference>
<proteinExistence type="predicted"/>
<reference evidence="1 2" key="1">
    <citation type="submission" date="2019-08" db="EMBL/GenBank/DDBJ databases">
        <title>A chromosome-level genome assembly, high-density linkage maps, and genome scans reveal the genomic architecture of hybrid incompatibilities underlying speciation via character displacement in darters (Percidae: Etheostominae).</title>
        <authorList>
            <person name="Moran R.L."/>
            <person name="Catchen J.M."/>
            <person name="Fuller R.C."/>
        </authorList>
    </citation>
    <scope>NUCLEOTIDE SEQUENCE [LARGE SCALE GENOMIC DNA]</scope>
    <source>
        <strain evidence="1">EspeVRDwgs_2016</strain>
        <tissue evidence="1">Muscle</tissue>
    </source>
</reference>
<dbReference type="Proteomes" id="UP000327493">
    <property type="component" value="Chromosome 4"/>
</dbReference>
<comment type="caution">
    <text evidence="1">The sequence shown here is derived from an EMBL/GenBank/DDBJ whole genome shotgun (WGS) entry which is preliminary data.</text>
</comment>
<evidence type="ECO:0000313" key="2">
    <source>
        <dbReference type="Proteomes" id="UP000327493"/>
    </source>
</evidence>
<keyword evidence="2" id="KW-1185">Reference proteome</keyword>
<evidence type="ECO:0000313" key="1">
    <source>
        <dbReference type="EMBL" id="KAA8593647.1"/>
    </source>
</evidence>
<dbReference type="AlphaFoldDB" id="A0A5J5DJS5"/>